<feature type="binding site" evidence="7">
    <location>
        <position position="27"/>
    </location>
    <ligand>
        <name>Ca(2+)</name>
        <dbReference type="ChEBI" id="CHEBI:29108"/>
    </ligand>
</feature>
<evidence type="ECO:0000256" key="2">
    <source>
        <dbReference type="ARBA" id="ARBA00009780"/>
    </source>
</evidence>
<dbReference type="InterPro" id="IPR008901">
    <property type="entry name" value="ACER"/>
</dbReference>
<feature type="transmembrane region" description="Helical" evidence="9">
    <location>
        <begin position="123"/>
        <end position="143"/>
    </location>
</feature>
<feature type="binding site" evidence="7">
    <location>
        <position position="40"/>
    </location>
    <ligand>
        <name>Ca(2+)</name>
        <dbReference type="ChEBI" id="CHEBI:29108"/>
    </ligand>
</feature>
<feature type="binding site" evidence="8">
    <location>
        <position position="262"/>
    </location>
    <ligand>
        <name>Zn(2+)</name>
        <dbReference type="ChEBI" id="CHEBI:29105"/>
        <note>catalytic</note>
    </ligand>
</feature>
<keyword evidence="3 9" id="KW-0812">Transmembrane</keyword>
<dbReference type="GO" id="GO:0005789">
    <property type="term" value="C:endoplasmic reticulum membrane"/>
    <property type="evidence" value="ECO:0007669"/>
    <property type="project" value="TreeGrafter"/>
</dbReference>
<name>A0A6G1HYU6_9PEZI</name>
<reference evidence="10" key="1">
    <citation type="journal article" date="2020" name="Stud. Mycol.">
        <title>101 Dothideomycetes genomes: a test case for predicting lifestyles and emergence of pathogens.</title>
        <authorList>
            <person name="Haridas S."/>
            <person name="Albert R."/>
            <person name="Binder M."/>
            <person name="Bloem J."/>
            <person name="Labutti K."/>
            <person name="Salamov A."/>
            <person name="Andreopoulos B."/>
            <person name="Baker S."/>
            <person name="Barry K."/>
            <person name="Bills G."/>
            <person name="Bluhm B."/>
            <person name="Cannon C."/>
            <person name="Castanera R."/>
            <person name="Culley D."/>
            <person name="Daum C."/>
            <person name="Ezra D."/>
            <person name="Gonzalez J."/>
            <person name="Henrissat B."/>
            <person name="Kuo A."/>
            <person name="Liang C."/>
            <person name="Lipzen A."/>
            <person name="Lutzoni F."/>
            <person name="Magnuson J."/>
            <person name="Mondo S."/>
            <person name="Nolan M."/>
            <person name="Ohm R."/>
            <person name="Pangilinan J."/>
            <person name="Park H.-J."/>
            <person name="Ramirez L."/>
            <person name="Alfaro M."/>
            <person name="Sun H."/>
            <person name="Tritt A."/>
            <person name="Yoshinaga Y."/>
            <person name="Zwiers L.-H."/>
            <person name="Turgeon B."/>
            <person name="Goodwin S."/>
            <person name="Spatafora J."/>
            <person name="Crous P."/>
            <person name="Grigoriev I."/>
        </authorList>
    </citation>
    <scope>NUCLEOTIDE SEQUENCE</scope>
    <source>
        <strain evidence="10">CBS 262.69</strain>
    </source>
</reference>
<keyword evidence="11" id="KW-1185">Reference proteome</keyword>
<keyword evidence="5 9" id="KW-1133">Transmembrane helix</keyword>
<dbReference type="Proteomes" id="UP000799640">
    <property type="component" value="Unassembled WGS sequence"/>
</dbReference>
<feature type="binding site" evidence="8">
    <location>
        <position position="266"/>
    </location>
    <ligand>
        <name>Zn(2+)</name>
        <dbReference type="ChEBI" id="CHEBI:29105"/>
        <note>catalytic</note>
    </ligand>
</feature>
<dbReference type="AlphaFoldDB" id="A0A6G1HYU6"/>
<feature type="binding site" evidence="7">
    <location>
        <position position="26"/>
    </location>
    <ligand>
        <name>Ca(2+)</name>
        <dbReference type="ChEBI" id="CHEBI:29108"/>
    </ligand>
</feature>
<evidence type="ECO:0000313" key="10">
    <source>
        <dbReference type="EMBL" id="KAF2401182.1"/>
    </source>
</evidence>
<feature type="binding site" evidence="7">
    <location>
        <position position="29"/>
    </location>
    <ligand>
        <name>Ca(2+)</name>
        <dbReference type="ChEBI" id="CHEBI:29108"/>
    </ligand>
</feature>
<evidence type="ECO:0000256" key="1">
    <source>
        <dbReference type="ARBA" id="ARBA00004141"/>
    </source>
</evidence>
<gene>
    <name evidence="10" type="ORF">EJ06DRAFT_380632</name>
</gene>
<accession>A0A6G1HYU6</accession>
<dbReference type="GO" id="GO:0046513">
    <property type="term" value="P:ceramide biosynthetic process"/>
    <property type="evidence" value="ECO:0007669"/>
    <property type="project" value="TreeGrafter"/>
</dbReference>
<feature type="binding site" evidence="7">
    <location>
        <position position="31"/>
    </location>
    <ligand>
        <name>Ca(2+)</name>
        <dbReference type="ChEBI" id="CHEBI:29108"/>
    </ligand>
</feature>
<dbReference type="Pfam" id="PF05875">
    <property type="entry name" value="Ceramidase"/>
    <property type="match status" value="1"/>
</dbReference>
<dbReference type="GO" id="GO:0046514">
    <property type="term" value="P:ceramide catabolic process"/>
    <property type="evidence" value="ECO:0007669"/>
    <property type="project" value="TreeGrafter"/>
</dbReference>
<dbReference type="EMBL" id="ML996693">
    <property type="protein sequence ID" value="KAF2401182.1"/>
    <property type="molecule type" value="Genomic_DNA"/>
</dbReference>
<organism evidence="10 11">
    <name type="scientific">Trichodelitschia bisporula</name>
    <dbReference type="NCBI Taxonomy" id="703511"/>
    <lineage>
        <taxon>Eukaryota</taxon>
        <taxon>Fungi</taxon>
        <taxon>Dikarya</taxon>
        <taxon>Ascomycota</taxon>
        <taxon>Pezizomycotina</taxon>
        <taxon>Dothideomycetes</taxon>
        <taxon>Dothideomycetes incertae sedis</taxon>
        <taxon>Phaeotrichales</taxon>
        <taxon>Phaeotrichaceae</taxon>
        <taxon>Trichodelitschia</taxon>
    </lineage>
</organism>
<keyword evidence="8" id="KW-0862">Zinc</keyword>
<protein>
    <submittedName>
        <fullName evidence="10">Dihydroceramidase</fullName>
    </submittedName>
</protein>
<keyword evidence="7" id="KW-0106">Calcium</keyword>
<feature type="transmembrane region" description="Helical" evidence="9">
    <location>
        <begin position="263"/>
        <end position="283"/>
    </location>
</feature>
<keyword evidence="7" id="KW-0479">Metal-binding</keyword>
<sequence>MAAWLPSIPYPPEQEGYWAPITATLDWCEENYYATQYSAEIVNSMTNLLFAYLAIKGISNCIINGHDRIFIVSFLGYLVVGVGSFLFHSTLKYPMQLIDELSMIYTTCIMFYATFAHNKSTRYITILAGSLITLSVSITAYYHYLKDPIFHQVVYAILTAIVLIRALYVMEINIRPSLRMKETALRSDSADSDTKPRTRNEQRRIDDRDAKILRTMWIMIAYGLSAFLGGFAVWNLDNVFCPTLRTWRRKVGLPWGILLEGHGWWHLMTGIGAYYYIVWGIWLRHCLNHKQDDYELYWPRLLTSMPSVVRKRGHNQAAIANGKKKR</sequence>
<comment type="cofactor">
    <cofactor evidence="8">
        <name>Zn(2+)</name>
        <dbReference type="ChEBI" id="CHEBI:29105"/>
    </cofactor>
</comment>
<comment type="similarity">
    <text evidence="2">Belongs to the alkaline ceramidase family.</text>
</comment>
<feature type="transmembrane region" description="Helical" evidence="9">
    <location>
        <begin position="97"/>
        <end position="116"/>
    </location>
</feature>
<evidence type="ECO:0000313" key="11">
    <source>
        <dbReference type="Proteomes" id="UP000799640"/>
    </source>
</evidence>
<keyword evidence="4" id="KW-0378">Hydrolase</keyword>
<dbReference type="GO" id="GO:0016811">
    <property type="term" value="F:hydrolase activity, acting on carbon-nitrogen (but not peptide) bonds, in linear amides"/>
    <property type="evidence" value="ECO:0007669"/>
    <property type="project" value="InterPro"/>
</dbReference>
<evidence type="ECO:0000256" key="7">
    <source>
        <dbReference type="PIRSR" id="PIRSR608901-1"/>
    </source>
</evidence>
<evidence type="ECO:0000256" key="8">
    <source>
        <dbReference type="PIRSR" id="PIRSR608901-2"/>
    </source>
</evidence>
<feature type="transmembrane region" description="Helical" evidence="9">
    <location>
        <begin position="212"/>
        <end position="234"/>
    </location>
</feature>
<proteinExistence type="inferred from homology"/>
<dbReference type="GO" id="GO:0046872">
    <property type="term" value="F:metal ion binding"/>
    <property type="evidence" value="ECO:0007669"/>
    <property type="project" value="UniProtKB-KW"/>
</dbReference>
<feature type="transmembrane region" description="Helical" evidence="9">
    <location>
        <begin position="149"/>
        <end position="170"/>
    </location>
</feature>
<evidence type="ECO:0000256" key="9">
    <source>
        <dbReference type="SAM" id="Phobius"/>
    </source>
</evidence>
<evidence type="ECO:0000256" key="5">
    <source>
        <dbReference type="ARBA" id="ARBA00022989"/>
    </source>
</evidence>
<evidence type="ECO:0000256" key="4">
    <source>
        <dbReference type="ARBA" id="ARBA00022801"/>
    </source>
</evidence>
<dbReference type="PANTHER" id="PTHR46187:SF3">
    <property type="entry name" value="ALKALINE CERAMIDASE 3"/>
    <property type="match status" value="1"/>
</dbReference>
<dbReference type="OrthoDB" id="187171at2759"/>
<feature type="binding site" evidence="8">
    <location>
        <position position="88"/>
    </location>
    <ligand>
        <name>Zn(2+)</name>
        <dbReference type="ChEBI" id="CHEBI:29105"/>
        <note>catalytic</note>
    </ligand>
</feature>
<comment type="subcellular location">
    <subcellularLocation>
        <location evidence="1">Membrane</location>
        <topology evidence="1">Multi-pass membrane protein</topology>
    </subcellularLocation>
</comment>
<dbReference type="PANTHER" id="PTHR46187">
    <property type="entry name" value="ALKALINE CERAMIDASE 3"/>
    <property type="match status" value="1"/>
</dbReference>
<keyword evidence="6 9" id="KW-0472">Membrane</keyword>
<evidence type="ECO:0000256" key="6">
    <source>
        <dbReference type="ARBA" id="ARBA00023136"/>
    </source>
</evidence>
<evidence type="ECO:0000256" key="3">
    <source>
        <dbReference type="ARBA" id="ARBA00022692"/>
    </source>
</evidence>
<feature type="transmembrane region" description="Helical" evidence="9">
    <location>
        <begin position="69"/>
        <end position="91"/>
    </location>
</feature>